<organism evidence="1 2">
    <name type="scientific">Novosphingobium mangrovi</name>
    <name type="common">ex Hu et al. 2023</name>
    <dbReference type="NCBI Taxonomy" id="2930094"/>
    <lineage>
        <taxon>Bacteria</taxon>
        <taxon>Pseudomonadati</taxon>
        <taxon>Pseudomonadota</taxon>
        <taxon>Alphaproteobacteria</taxon>
        <taxon>Sphingomonadales</taxon>
        <taxon>Sphingomonadaceae</taxon>
        <taxon>Novosphingobium</taxon>
    </lineage>
</organism>
<evidence type="ECO:0008006" key="3">
    <source>
        <dbReference type="Google" id="ProtNLM"/>
    </source>
</evidence>
<gene>
    <name evidence="1" type="ORF">MTR65_15870</name>
</gene>
<evidence type="ECO:0000313" key="1">
    <source>
        <dbReference type="EMBL" id="MCJ1962172.1"/>
    </source>
</evidence>
<dbReference type="EMBL" id="JALHAT010000034">
    <property type="protein sequence ID" value="MCJ1962172.1"/>
    <property type="molecule type" value="Genomic_DNA"/>
</dbReference>
<proteinExistence type="predicted"/>
<keyword evidence="2" id="KW-1185">Reference proteome</keyword>
<name>A0ABT0AG55_9SPHN</name>
<accession>A0ABT0AG55</accession>
<sequence length="78" mass="8690">MTAPSDHAKREHFAHCVQIFGGPAAFSRRIGIDERAIRRFANGERELSAGLLEDTAKELRRLILEATAAEEELRASLD</sequence>
<comment type="caution">
    <text evidence="1">The sequence shown here is derived from an EMBL/GenBank/DDBJ whole genome shotgun (WGS) entry which is preliminary data.</text>
</comment>
<dbReference type="RefSeq" id="WP_039396329.1">
    <property type="nucleotide sequence ID" value="NZ_JALHAT010000034.1"/>
</dbReference>
<reference evidence="1" key="1">
    <citation type="submission" date="2022-03" db="EMBL/GenBank/DDBJ databases">
        <title>Identification of a novel bacterium isolated from mangrove sediments.</title>
        <authorList>
            <person name="Pan X."/>
        </authorList>
    </citation>
    <scope>NUCLEOTIDE SEQUENCE</scope>
    <source>
        <strain evidence="1">B2637</strain>
    </source>
</reference>
<evidence type="ECO:0000313" key="2">
    <source>
        <dbReference type="Proteomes" id="UP001162802"/>
    </source>
</evidence>
<protein>
    <recommendedName>
        <fullName evidence="3">XRE family transcriptional regulator</fullName>
    </recommendedName>
</protein>
<dbReference type="Proteomes" id="UP001162802">
    <property type="component" value="Unassembled WGS sequence"/>
</dbReference>